<keyword evidence="2" id="KW-1185">Reference proteome</keyword>
<name>A0A1I4CQ33_9HYPH</name>
<accession>A0A1I4CQ33</accession>
<dbReference type="Proteomes" id="UP000199598">
    <property type="component" value="Unassembled WGS sequence"/>
</dbReference>
<dbReference type="EMBL" id="FOSK01000009">
    <property type="protein sequence ID" value="SFK82166.1"/>
    <property type="molecule type" value="Genomic_DNA"/>
</dbReference>
<comment type="caution">
    <text evidence="1">The sequence shown here is derived from an EMBL/GenBank/DDBJ whole genome shotgun (WGS) entry which is preliminary data.</text>
</comment>
<organism evidence="1 2">
    <name type="scientific">Pseudovibrio ascidiaceicola</name>
    <dbReference type="NCBI Taxonomy" id="285279"/>
    <lineage>
        <taxon>Bacteria</taxon>
        <taxon>Pseudomonadati</taxon>
        <taxon>Pseudomonadota</taxon>
        <taxon>Alphaproteobacteria</taxon>
        <taxon>Hyphomicrobiales</taxon>
        <taxon>Stappiaceae</taxon>
        <taxon>Pseudovibrio</taxon>
    </lineage>
</organism>
<protein>
    <recommendedName>
        <fullName evidence="3">RES domain-containing protein</fullName>
    </recommendedName>
</protein>
<proteinExistence type="predicted"/>
<evidence type="ECO:0000313" key="1">
    <source>
        <dbReference type="EMBL" id="SFK82166.1"/>
    </source>
</evidence>
<sequence>MKLSRFRERFDAFQRQRSPALALKIFQELASNCRFTARKFEAGYHVYRSVKWAHLHNNQERLSYPPLGKAALGRCNLDNQQVFYASHHPANTFAEQKNLKVGDKFAIGKWRITPELYAVLVGFTIDEEQSISSNPSYVGLSSTDRHAHSKFRKYFKYRGPKYYPQTATISNYLMSLEYPTDFGQLNAGSKTVLAYASVEFPNKETLAINFAFPKNFVDQHLTLVAADYVEIREVSDLGVKYNVLQSANRVAEDGILNWSEQQQWEVQNNQTVKAEVTSEYKWRVTDAVTGEEVPATPIPKEINYFGKSTQDTPHVVQYDWDQLKKEW</sequence>
<evidence type="ECO:0008006" key="3">
    <source>
        <dbReference type="Google" id="ProtNLM"/>
    </source>
</evidence>
<evidence type="ECO:0000313" key="2">
    <source>
        <dbReference type="Proteomes" id="UP000199598"/>
    </source>
</evidence>
<reference evidence="1 2" key="1">
    <citation type="submission" date="2016-10" db="EMBL/GenBank/DDBJ databases">
        <authorList>
            <person name="Varghese N."/>
            <person name="Submissions S."/>
        </authorList>
    </citation>
    <scope>NUCLEOTIDE SEQUENCE [LARGE SCALE GENOMIC DNA]</scope>
    <source>
        <strain evidence="1 2">DSM 16392</strain>
    </source>
</reference>
<gene>
    <name evidence="1" type="ORF">SAMN04488518_109244</name>
</gene>